<dbReference type="KEGG" id="vg:5132592"/>
<protein>
    <submittedName>
        <fullName evidence="1">ORF285</fullName>
    </submittedName>
</protein>
<accession>Q4ZA06</accession>
<sequence length="47" mass="5318">MAQDGKVCLAGSLKVKALNKHLKKPGQVLEKYLIEIMVEKPWINLKI</sequence>
<reference evidence="1 2" key="1">
    <citation type="journal article" date="2005" name="Proc. Natl. Acad. Sci. U.S.A.">
        <title>The complete genomes and proteomes of 27 Staphylococcus aureus bacteriophages.</title>
        <authorList>
            <person name="Kwan T."/>
            <person name="Liu J."/>
            <person name="Dubow M."/>
            <person name="Gros P."/>
            <person name="Pelletier J."/>
        </authorList>
    </citation>
    <scope>NUCLEOTIDE SEQUENCE</scope>
</reference>
<name>Q4ZA06_9CAUD</name>
<dbReference type="Proteomes" id="UP000001540">
    <property type="component" value="Segment"/>
</dbReference>
<evidence type="ECO:0000313" key="1">
    <source>
        <dbReference type="EMBL" id="AAX92285.1"/>
    </source>
</evidence>
<dbReference type="EMBL" id="AY954969">
    <property type="protein sequence ID" value="AAX92285.1"/>
    <property type="molecule type" value="Genomic_DNA"/>
</dbReference>
<dbReference type="RefSeq" id="YP_240920.1">
    <property type="nucleotide sequence ID" value="NC_007066.1"/>
</dbReference>
<organism evidence="1 2">
    <name type="scientific">Staphylococcus phage G1</name>
    <dbReference type="NCBI Taxonomy" id="2908166"/>
    <lineage>
        <taxon>Viruses</taxon>
        <taxon>Duplodnaviria</taxon>
        <taxon>Heunggongvirae</taxon>
        <taxon>Uroviricota</taxon>
        <taxon>Caudoviricetes</taxon>
        <taxon>Herelleviridae</taxon>
        <taxon>Twortvirinae</taxon>
        <taxon>Kayvirus</taxon>
        <taxon>Kayvirus G1</taxon>
    </lineage>
</organism>
<dbReference type="GeneID" id="5132592"/>
<proteinExistence type="predicted"/>
<evidence type="ECO:0000313" key="2">
    <source>
        <dbReference type="Proteomes" id="UP000001540"/>
    </source>
</evidence>
<keyword evidence="2" id="KW-1185">Reference proteome</keyword>